<proteinExistence type="predicted"/>
<name>A0A078GNP0_BRANA</name>
<gene>
    <name evidence="1" type="primary">BnaA06g11640D</name>
    <name evidence="1" type="ORF">GSBRNA2T00034924001</name>
</gene>
<evidence type="ECO:0000313" key="2">
    <source>
        <dbReference type="Proteomes" id="UP000028999"/>
    </source>
</evidence>
<dbReference type="AlphaFoldDB" id="A0A078GNP0"/>
<organism evidence="1 2">
    <name type="scientific">Brassica napus</name>
    <name type="common">Rape</name>
    <dbReference type="NCBI Taxonomy" id="3708"/>
    <lineage>
        <taxon>Eukaryota</taxon>
        <taxon>Viridiplantae</taxon>
        <taxon>Streptophyta</taxon>
        <taxon>Embryophyta</taxon>
        <taxon>Tracheophyta</taxon>
        <taxon>Spermatophyta</taxon>
        <taxon>Magnoliopsida</taxon>
        <taxon>eudicotyledons</taxon>
        <taxon>Gunneridae</taxon>
        <taxon>Pentapetalae</taxon>
        <taxon>rosids</taxon>
        <taxon>malvids</taxon>
        <taxon>Brassicales</taxon>
        <taxon>Brassicaceae</taxon>
        <taxon>Brassiceae</taxon>
        <taxon>Brassica</taxon>
    </lineage>
</organism>
<dbReference type="EMBL" id="LK032186">
    <property type="protein sequence ID" value="CDY26253.1"/>
    <property type="molecule type" value="Genomic_DNA"/>
</dbReference>
<protein>
    <submittedName>
        <fullName evidence="1">BnaA06g11640D protein</fullName>
    </submittedName>
</protein>
<dbReference type="Proteomes" id="UP000028999">
    <property type="component" value="Unassembled WGS sequence"/>
</dbReference>
<sequence>MPRCIQKTNQQNETYHMRKIVVAMSQELRNDSERLSHVGLTRIFCVICRHDVKVKGLHS</sequence>
<accession>A0A078GNP0</accession>
<dbReference type="Gramene" id="CDY26253">
    <property type="protein sequence ID" value="CDY26253"/>
    <property type="gene ID" value="GSBRNA2T00034924001"/>
</dbReference>
<reference evidence="1 2" key="1">
    <citation type="journal article" date="2014" name="Science">
        <title>Plant genetics. Early allopolyploid evolution in the post-Neolithic Brassica napus oilseed genome.</title>
        <authorList>
            <person name="Chalhoub B."/>
            <person name="Denoeud F."/>
            <person name="Liu S."/>
            <person name="Parkin I.A."/>
            <person name="Tang H."/>
            <person name="Wang X."/>
            <person name="Chiquet J."/>
            <person name="Belcram H."/>
            <person name="Tong C."/>
            <person name="Samans B."/>
            <person name="Correa M."/>
            <person name="Da Silva C."/>
            <person name="Just J."/>
            <person name="Falentin C."/>
            <person name="Koh C.S."/>
            <person name="Le Clainche I."/>
            <person name="Bernard M."/>
            <person name="Bento P."/>
            <person name="Noel B."/>
            <person name="Labadie K."/>
            <person name="Alberti A."/>
            <person name="Charles M."/>
            <person name="Arnaud D."/>
            <person name="Guo H."/>
            <person name="Daviaud C."/>
            <person name="Alamery S."/>
            <person name="Jabbari K."/>
            <person name="Zhao M."/>
            <person name="Edger P.P."/>
            <person name="Chelaifa H."/>
            <person name="Tack D."/>
            <person name="Lassalle G."/>
            <person name="Mestiri I."/>
            <person name="Schnel N."/>
            <person name="Le Paslier M.C."/>
            <person name="Fan G."/>
            <person name="Renault V."/>
            <person name="Bayer P.E."/>
            <person name="Golicz A.A."/>
            <person name="Manoli S."/>
            <person name="Lee T.H."/>
            <person name="Thi V.H."/>
            <person name="Chalabi S."/>
            <person name="Hu Q."/>
            <person name="Fan C."/>
            <person name="Tollenaere R."/>
            <person name="Lu Y."/>
            <person name="Battail C."/>
            <person name="Shen J."/>
            <person name="Sidebottom C.H."/>
            <person name="Wang X."/>
            <person name="Canaguier A."/>
            <person name="Chauveau A."/>
            <person name="Berard A."/>
            <person name="Deniot G."/>
            <person name="Guan M."/>
            <person name="Liu Z."/>
            <person name="Sun F."/>
            <person name="Lim Y.P."/>
            <person name="Lyons E."/>
            <person name="Town C.D."/>
            <person name="Bancroft I."/>
            <person name="Wang X."/>
            <person name="Meng J."/>
            <person name="Ma J."/>
            <person name="Pires J.C."/>
            <person name="King G.J."/>
            <person name="Brunel D."/>
            <person name="Delourme R."/>
            <person name="Renard M."/>
            <person name="Aury J.M."/>
            <person name="Adams K.L."/>
            <person name="Batley J."/>
            <person name="Snowdon R.J."/>
            <person name="Tost J."/>
            <person name="Edwards D."/>
            <person name="Zhou Y."/>
            <person name="Hua W."/>
            <person name="Sharpe A.G."/>
            <person name="Paterson A.H."/>
            <person name="Guan C."/>
            <person name="Wincker P."/>
        </authorList>
    </citation>
    <scope>NUCLEOTIDE SEQUENCE [LARGE SCALE GENOMIC DNA]</scope>
    <source>
        <strain evidence="2">cv. Darmor-bzh</strain>
    </source>
</reference>
<keyword evidence="2" id="KW-1185">Reference proteome</keyword>
<evidence type="ECO:0000313" key="1">
    <source>
        <dbReference type="EMBL" id="CDY26253.1"/>
    </source>
</evidence>
<dbReference type="PaxDb" id="3708-A0A078GNP0"/>